<dbReference type="PANTHER" id="PTHR42792">
    <property type="entry name" value="FLAGELLIN"/>
    <property type="match status" value="1"/>
</dbReference>
<evidence type="ECO:0000256" key="1">
    <source>
        <dbReference type="ARBA" id="ARBA00023143"/>
    </source>
</evidence>
<dbReference type="Pfam" id="PF00700">
    <property type="entry name" value="Flagellin_C"/>
    <property type="match status" value="1"/>
</dbReference>
<evidence type="ECO:0000259" key="2">
    <source>
        <dbReference type="Pfam" id="PF00669"/>
    </source>
</evidence>
<protein>
    <recommendedName>
        <fullName evidence="5">Flagellin N-terminal domain-containing protein</fullName>
    </recommendedName>
</protein>
<organism evidence="4">
    <name type="scientific">hydrothermal vent metagenome</name>
    <dbReference type="NCBI Taxonomy" id="652676"/>
    <lineage>
        <taxon>unclassified sequences</taxon>
        <taxon>metagenomes</taxon>
        <taxon>ecological metagenomes</taxon>
    </lineage>
</organism>
<sequence length="246" mass="26732">MGSFVSLYATFSGRQAADKACQQETRNTEEGTRWLDLTDTALQGVTGRLRRVRELAVRGATFTSTDERTAIAAEVDSLKDDLVDLANSRYQGRPLFSGFSAADPVQLSGAAWTCTGDNGAINRRVGENEVVQVNLTADQVFGFTSPKDMFTTLDDFVGALNVNSQAGIDIALGEIDTAMDTVLTSRSQLGAATNRVENAKTKSTEDLLTIRTNLTEIEDLDRSEAILDLQLQETAYQWTLAAFARS</sequence>
<feature type="domain" description="Flagellin C-terminal" evidence="3">
    <location>
        <begin position="173"/>
        <end position="245"/>
    </location>
</feature>
<dbReference type="InterPro" id="IPR001029">
    <property type="entry name" value="Flagellin_N"/>
</dbReference>
<dbReference type="PANTHER" id="PTHR42792:SF1">
    <property type="entry name" value="FLAGELLAR HOOK-ASSOCIATED PROTEIN 3"/>
    <property type="match status" value="1"/>
</dbReference>
<reference evidence="4" key="1">
    <citation type="submission" date="2018-06" db="EMBL/GenBank/DDBJ databases">
        <authorList>
            <person name="Zhirakovskaya E."/>
        </authorList>
    </citation>
    <scope>NUCLEOTIDE SEQUENCE</scope>
</reference>
<name>A0A3B0TLW6_9ZZZZ</name>
<dbReference type="GO" id="GO:0005198">
    <property type="term" value="F:structural molecule activity"/>
    <property type="evidence" value="ECO:0007669"/>
    <property type="project" value="InterPro"/>
</dbReference>
<feature type="non-terminal residue" evidence="4">
    <location>
        <position position="246"/>
    </location>
</feature>
<accession>A0A3B0TLW6</accession>
<dbReference type="EMBL" id="UOEK01000619">
    <property type="protein sequence ID" value="VAW09634.1"/>
    <property type="molecule type" value="Genomic_DNA"/>
</dbReference>
<keyword evidence="1" id="KW-0975">Bacterial flagellum</keyword>
<evidence type="ECO:0008006" key="5">
    <source>
        <dbReference type="Google" id="ProtNLM"/>
    </source>
</evidence>
<dbReference type="AlphaFoldDB" id="A0A3B0TLW6"/>
<dbReference type="Pfam" id="PF00669">
    <property type="entry name" value="Flagellin_N"/>
    <property type="match status" value="1"/>
</dbReference>
<dbReference type="SUPFAM" id="SSF64518">
    <property type="entry name" value="Phase 1 flagellin"/>
    <property type="match status" value="1"/>
</dbReference>
<evidence type="ECO:0000259" key="3">
    <source>
        <dbReference type="Pfam" id="PF00700"/>
    </source>
</evidence>
<proteinExistence type="predicted"/>
<dbReference type="Gene3D" id="1.20.1330.10">
    <property type="entry name" value="f41 fragment of flagellin, N-terminal domain"/>
    <property type="match status" value="1"/>
</dbReference>
<gene>
    <name evidence="4" type="ORF">MNBD_ACTINO02-2949</name>
</gene>
<evidence type="ECO:0000313" key="4">
    <source>
        <dbReference type="EMBL" id="VAW09634.1"/>
    </source>
</evidence>
<dbReference type="InterPro" id="IPR001492">
    <property type="entry name" value="Flagellin"/>
</dbReference>
<feature type="domain" description="Flagellin N-terminal" evidence="2">
    <location>
        <begin position="20"/>
        <end position="99"/>
    </location>
</feature>
<dbReference type="InterPro" id="IPR046358">
    <property type="entry name" value="Flagellin_C"/>
</dbReference>
<dbReference type="GO" id="GO:0009288">
    <property type="term" value="C:bacterial-type flagellum"/>
    <property type="evidence" value="ECO:0007669"/>
    <property type="project" value="InterPro"/>
</dbReference>